<keyword evidence="3" id="KW-1185">Reference proteome</keyword>
<evidence type="ECO:0000256" key="1">
    <source>
        <dbReference type="SAM" id="MobiDB-lite"/>
    </source>
</evidence>
<dbReference type="OrthoDB" id="10459771at2759"/>
<name>A0A1L7WMD5_9HELO</name>
<proteinExistence type="predicted"/>
<dbReference type="EMBL" id="FJOG01000004">
    <property type="protein sequence ID" value="CZR53944.1"/>
    <property type="molecule type" value="Genomic_DNA"/>
</dbReference>
<reference evidence="2 3" key="1">
    <citation type="submission" date="2016-03" db="EMBL/GenBank/DDBJ databases">
        <authorList>
            <person name="Ploux O."/>
        </authorList>
    </citation>
    <scope>NUCLEOTIDE SEQUENCE [LARGE SCALE GENOMIC DNA]</scope>
    <source>
        <strain evidence="2 3">UAMH 11012</strain>
    </source>
</reference>
<feature type="region of interest" description="Disordered" evidence="1">
    <location>
        <begin position="1"/>
        <end position="39"/>
    </location>
</feature>
<feature type="region of interest" description="Disordered" evidence="1">
    <location>
        <begin position="58"/>
        <end position="81"/>
    </location>
</feature>
<sequence length="178" mass="20038">MPVRIASPQSRLLQYPSRKRKHHFEREGDSKRPHIKATNVTEVELGSTSLECPRALELRLGTDQDERHGQQSEISEADRDGIETCKRFVGVRILVGVDDSMIQSENTSDSADYDPSDSDEASDDSASDDMESPPPPSPEEPEELKEEPKEENFFSSKASKKDKKKSKVAAQRTIFEFN</sequence>
<accession>A0A1L7WMD5</accession>
<feature type="region of interest" description="Disordered" evidence="1">
    <location>
        <begin position="97"/>
        <end position="178"/>
    </location>
</feature>
<evidence type="ECO:0000313" key="3">
    <source>
        <dbReference type="Proteomes" id="UP000184330"/>
    </source>
</evidence>
<organism evidence="2 3">
    <name type="scientific">Phialocephala subalpina</name>
    <dbReference type="NCBI Taxonomy" id="576137"/>
    <lineage>
        <taxon>Eukaryota</taxon>
        <taxon>Fungi</taxon>
        <taxon>Dikarya</taxon>
        <taxon>Ascomycota</taxon>
        <taxon>Pezizomycotina</taxon>
        <taxon>Leotiomycetes</taxon>
        <taxon>Helotiales</taxon>
        <taxon>Mollisiaceae</taxon>
        <taxon>Phialocephala</taxon>
        <taxon>Phialocephala fortinii species complex</taxon>
    </lineage>
</organism>
<dbReference type="AlphaFoldDB" id="A0A1L7WMD5"/>
<protein>
    <submittedName>
        <fullName evidence="2">Uncharacterized protein</fullName>
    </submittedName>
</protein>
<feature type="compositionally biased region" description="Basic residues" evidence="1">
    <location>
        <begin position="158"/>
        <end position="167"/>
    </location>
</feature>
<feature type="compositionally biased region" description="Acidic residues" evidence="1">
    <location>
        <begin position="111"/>
        <end position="131"/>
    </location>
</feature>
<evidence type="ECO:0000313" key="2">
    <source>
        <dbReference type="EMBL" id="CZR53944.1"/>
    </source>
</evidence>
<dbReference type="Proteomes" id="UP000184330">
    <property type="component" value="Unassembled WGS sequence"/>
</dbReference>
<gene>
    <name evidence="2" type="ORF">PAC_03827</name>
</gene>